<keyword evidence="3" id="KW-1185">Reference proteome</keyword>
<feature type="compositionally biased region" description="Low complexity" evidence="1">
    <location>
        <begin position="8"/>
        <end position="19"/>
    </location>
</feature>
<dbReference type="EMBL" id="KN838545">
    <property type="protein sequence ID" value="KIK07751.1"/>
    <property type="molecule type" value="Genomic_DNA"/>
</dbReference>
<dbReference type="Proteomes" id="UP000054477">
    <property type="component" value="Unassembled WGS sequence"/>
</dbReference>
<organism evidence="2 3">
    <name type="scientific">Laccaria amethystina LaAM-08-1</name>
    <dbReference type="NCBI Taxonomy" id="1095629"/>
    <lineage>
        <taxon>Eukaryota</taxon>
        <taxon>Fungi</taxon>
        <taxon>Dikarya</taxon>
        <taxon>Basidiomycota</taxon>
        <taxon>Agaricomycotina</taxon>
        <taxon>Agaricomycetes</taxon>
        <taxon>Agaricomycetidae</taxon>
        <taxon>Agaricales</taxon>
        <taxon>Agaricineae</taxon>
        <taxon>Hydnangiaceae</taxon>
        <taxon>Laccaria</taxon>
    </lineage>
</organism>
<gene>
    <name evidence="2" type="ORF">K443DRAFT_673015</name>
</gene>
<proteinExistence type="predicted"/>
<dbReference type="AlphaFoldDB" id="A0A0C9XRV8"/>
<name>A0A0C9XRV8_9AGAR</name>
<evidence type="ECO:0000256" key="1">
    <source>
        <dbReference type="SAM" id="MobiDB-lite"/>
    </source>
</evidence>
<feature type="compositionally biased region" description="Polar residues" evidence="1">
    <location>
        <begin position="62"/>
        <end position="95"/>
    </location>
</feature>
<reference evidence="3" key="2">
    <citation type="submission" date="2015-01" db="EMBL/GenBank/DDBJ databases">
        <title>Evolutionary Origins and Diversification of the Mycorrhizal Mutualists.</title>
        <authorList>
            <consortium name="DOE Joint Genome Institute"/>
            <consortium name="Mycorrhizal Genomics Consortium"/>
            <person name="Kohler A."/>
            <person name="Kuo A."/>
            <person name="Nagy L.G."/>
            <person name="Floudas D."/>
            <person name="Copeland A."/>
            <person name="Barry K.W."/>
            <person name="Cichocki N."/>
            <person name="Veneault-Fourrey C."/>
            <person name="LaButti K."/>
            <person name="Lindquist E.A."/>
            <person name="Lipzen A."/>
            <person name="Lundell T."/>
            <person name="Morin E."/>
            <person name="Murat C."/>
            <person name="Riley R."/>
            <person name="Ohm R."/>
            <person name="Sun H."/>
            <person name="Tunlid A."/>
            <person name="Henrissat B."/>
            <person name="Grigoriev I.V."/>
            <person name="Hibbett D.S."/>
            <person name="Martin F."/>
        </authorList>
    </citation>
    <scope>NUCLEOTIDE SEQUENCE [LARGE SCALE GENOMIC DNA]</scope>
    <source>
        <strain evidence="3">LaAM-08-1</strain>
    </source>
</reference>
<accession>A0A0C9XRV8</accession>
<dbReference type="HOGENOM" id="CLU_1865415_0_0_1"/>
<feature type="compositionally biased region" description="Low complexity" evidence="1">
    <location>
        <begin position="38"/>
        <end position="51"/>
    </location>
</feature>
<feature type="compositionally biased region" description="Polar residues" evidence="1">
    <location>
        <begin position="124"/>
        <end position="137"/>
    </location>
</feature>
<evidence type="ECO:0000313" key="2">
    <source>
        <dbReference type="EMBL" id="KIK07751.1"/>
    </source>
</evidence>
<protein>
    <submittedName>
        <fullName evidence="2">Uncharacterized protein</fullName>
    </submittedName>
</protein>
<sequence>MSSPPLPSNSSPQASSNPPVHSISIPATFDPFDTHPFTSYSTKSSEYTSVESHSHGIPHGQLYTNTPPSPQNPKSHASSFPATITKVPPSTQRSSIFVPFHQERSSSPDDLSSILRRNRRTYAHYNNSTSASPSTKI</sequence>
<reference evidence="2 3" key="1">
    <citation type="submission" date="2014-04" db="EMBL/GenBank/DDBJ databases">
        <authorList>
            <consortium name="DOE Joint Genome Institute"/>
            <person name="Kuo A."/>
            <person name="Kohler A."/>
            <person name="Nagy L.G."/>
            <person name="Floudas D."/>
            <person name="Copeland A."/>
            <person name="Barry K.W."/>
            <person name="Cichocki N."/>
            <person name="Veneault-Fourrey C."/>
            <person name="LaButti K."/>
            <person name="Lindquist E.A."/>
            <person name="Lipzen A."/>
            <person name="Lundell T."/>
            <person name="Morin E."/>
            <person name="Murat C."/>
            <person name="Sun H."/>
            <person name="Tunlid A."/>
            <person name="Henrissat B."/>
            <person name="Grigoriev I.V."/>
            <person name="Hibbett D.S."/>
            <person name="Martin F."/>
            <person name="Nordberg H.P."/>
            <person name="Cantor M.N."/>
            <person name="Hua S.X."/>
        </authorList>
    </citation>
    <scope>NUCLEOTIDE SEQUENCE [LARGE SCALE GENOMIC DNA]</scope>
    <source>
        <strain evidence="2 3">LaAM-08-1</strain>
    </source>
</reference>
<evidence type="ECO:0000313" key="3">
    <source>
        <dbReference type="Proteomes" id="UP000054477"/>
    </source>
</evidence>
<feature type="region of interest" description="Disordered" evidence="1">
    <location>
        <begin position="1"/>
        <end position="137"/>
    </location>
</feature>